<protein>
    <submittedName>
        <fullName evidence="2">Uncharacterized protein</fullName>
    </submittedName>
</protein>
<sequence length="153" mass="17713">MLPVQLNEAQVAKVLTMTNNGIAFFNSYKLMPSGEIVWRINNQNLIQPQMQNPPIRAPPLQIRRPPIDEFVSDNIVELEEEIERLKKKKQQLNEKLAQLKYSYSLLEDPAKCLESSSKVDVSVQYMRNTYSLIDRKVNNLLINVDDTISEPKR</sequence>
<reference evidence="2" key="1">
    <citation type="submission" date="2006-10" db="EMBL/GenBank/DDBJ databases">
        <authorList>
            <person name="Amadeo P."/>
            <person name="Zhao Q."/>
            <person name="Wortman J."/>
            <person name="Fraser-Liggett C."/>
            <person name="Carlton J."/>
        </authorList>
    </citation>
    <scope>NUCLEOTIDE SEQUENCE</scope>
    <source>
        <strain evidence="2">G3</strain>
    </source>
</reference>
<dbReference type="Proteomes" id="UP000001542">
    <property type="component" value="Unassembled WGS sequence"/>
</dbReference>
<organism evidence="2 3">
    <name type="scientific">Trichomonas vaginalis (strain ATCC PRA-98 / G3)</name>
    <dbReference type="NCBI Taxonomy" id="412133"/>
    <lineage>
        <taxon>Eukaryota</taxon>
        <taxon>Metamonada</taxon>
        <taxon>Parabasalia</taxon>
        <taxon>Trichomonadida</taxon>
        <taxon>Trichomonadidae</taxon>
        <taxon>Trichomonas</taxon>
    </lineage>
</organism>
<gene>
    <name evidence="2" type="ORF">TVAG_317230</name>
</gene>
<accession>A2FQZ8</accession>
<dbReference type="VEuPathDB" id="TrichDB:TVAGG3_0744360"/>
<keyword evidence="3" id="KW-1185">Reference proteome</keyword>
<name>A2FQZ8_TRIV3</name>
<evidence type="ECO:0000313" key="2">
    <source>
        <dbReference type="EMBL" id="EAX92665.1"/>
    </source>
</evidence>
<evidence type="ECO:0000313" key="3">
    <source>
        <dbReference type="Proteomes" id="UP000001542"/>
    </source>
</evidence>
<dbReference type="AlphaFoldDB" id="A2FQZ8"/>
<feature type="coiled-coil region" evidence="1">
    <location>
        <begin position="68"/>
        <end position="102"/>
    </location>
</feature>
<keyword evidence="1" id="KW-0175">Coiled coil</keyword>
<proteinExistence type="predicted"/>
<reference evidence="2" key="2">
    <citation type="journal article" date="2007" name="Science">
        <title>Draft genome sequence of the sexually transmitted pathogen Trichomonas vaginalis.</title>
        <authorList>
            <person name="Carlton J.M."/>
            <person name="Hirt R.P."/>
            <person name="Silva J.C."/>
            <person name="Delcher A.L."/>
            <person name="Schatz M."/>
            <person name="Zhao Q."/>
            <person name="Wortman J.R."/>
            <person name="Bidwell S.L."/>
            <person name="Alsmark U.C.M."/>
            <person name="Besteiro S."/>
            <person name="Sicheritz-Ponten T."/>
            <person name="Noel C.J."/>
            <person name="Dacks J.B."/>
            <person name="Foster P.G."/>
            <person name="Simillion C."/>
            <person name="Van de Peer Y."/>
            <person name="Miranda-Saavedra D."/>
            <person name="Barton G.J."/>
            <person name="Westrop G.D."/>
            <person name="Mueller S."/>
            <person name="Dessi D."/>
            <person name="Fiori P.L."/>
            <person name="Ren Q."/>
            <person name="Paulsen I."/>
            <person name="Zhang H."/>
            <person name="Bastida-Corcuera F.D."/>
            <person name="Simoes-Barbosa A."/>
            <person name="Brown M.T."/>
            <person name="Hayes R.D."/>
            <person name="Mukherjee M."/>
            <person name="Okumura C.Y."/>
            <person name="Schneider R."/>
            <person name="Smith A.J."/>
            <person name="Vanacova S."/>
            <person name="Villalvazo M."/>
            <person name="Haas B.J."/>
            <person name="Pertea M."/>
            <person name="Feldblyum T.V."/>
            <person name="Utterback T.R."/>
            <person name="Shu C.L."/>
            <person name="Osoegawa K."/>
            <person name="de Jong P.J."/>
            <person name="Hrdy I."/>
            <person name="Horvathova L."/>
            <person name="Zubacova Z."/>
            <person name="Dolezal P."/>
            <person name="Malik S.B."/>
            <person name="Logsdon J.M. Jr."/>
            <person name="Henze K."/>
            <person name="Gupta A."/>
            <person name="Wang C.C."/>
            <person name="Dunne R.L."/>
            <person name="Upcroft J.A."/>
            <person name="Upcroft P."/>
            <person name="White O."/>
            <person name="Salzberg S.L."/>
            <person name="Tang P."/>
            <person name="Chiu C.-H."/>
            <person name="Lee Y.-S."/>
            <person name="Embley T.M."/>
            <person name="Coombs G.H."/>
            <person name="Mottram J.C."/>
            <person name="Tachezy J."/>
            <person name="Fraser-Liggett C.M."/>
            <person name="Johnson P.J."/>
        </authorList>
    </citation>
    <scope>NUCLEOTIDE SEQUENCE [LARGE SCALE GENOMIC DNA]</scope>
    <source>
        <strain evidence="2">G3</strain>
    </source>
</reference>
<dbReference type="EMBL" id="DS113954">
    <property type="protein sequence ID" value="EAX92665.1"/>
    <property type="molecule type" value="Genomic_DNA"/>
</dbReference>
<dbReference type="InParanoid" id="A2FQZ8"/>
<dbReference type="VEuPathDB" id="TrichDB:TVAG_317230"/>
<evidence type="ECO:0000256" key="1">
    <source>
        <dbReference type="SAM" id="Coils"/>
    </source>
</evidence>
<dbReference type="KEGG" id="tva:4750378"/>
<dbReference type="RefSeq" id="XP_001305595.1">
    <property type="nucleotide sequence ID" value="XM_001305594.1"/>
</dbReference>